<dbReference type="PANTHER" id="PTHR12207">
    <property type="entry name" value="V-SET AND TRANSMEMBRANE DOMAIN-CONTAINING PROTEIN"/>
    <property type="match status" value="1"/>
</dbReference>
<feature type="domain" description="Ig-like" evidence="11">
    <location>
        <begin position="727"/>
        <end position="836"/>
    </location>
</feature>
<feature type="region of interest" description="Disordered" evidence="9">
    <location>
        <begin position="1058"/>
        <end position="1089"/>
    </location>
</feature>
<evidence type="ECO:0000256" key="8">
    <source>
        <dbReference type="ARBA" id="ARBA00023319"/>
    </source>
</evidence>
<protein>
    <recommendedName>
        <fullName evidence="11">Ig-like domain-containing protein</fullName>
    </recommendedName>
</protein>
<keyword evidence="3" id="KW-0732">Signal</keyword>
<dbReference type="EMBL" id="JAPFRF010000010">
    <property type="protein sequence ID" value="KAJ7320421.1"/>
    <property type="molecule type" value="Genomic_DNA"/>
</dbReference>
<dbReference type="SUPFAM" id="SSF48726">
    <property type="entry name" value="Immunoglobulin"/>
    <property type="match status" value="7"/>
</dbReference>
<dbReference type="InterPro" id="IPR036179">
    <property type="entry name" value="Ig-like_dom_sf"/>
</dbReference>
<sequence length="1089" mass="122422">MGEWRSSFDPGERICLLKACRAYKLEVAQSNELSKYMCLENGLACTDKGKLSNCDNKEWNSEDDLYAGERMVTIQKGPLYRAKGYHITIWCNVSGYQGPPQQNFQWSVYKPSAPDRELQIISTLDHANFPYAVYAARVKSKEIYIERIQGDSVLLHLTDLKDEDTGEYECFTPNTDEIYHGTYSGKMNLSVIPDTLSATAKMQAFHRDQGDSLELICEVLTATEQHTHVSVAWYHLQDKGPGQAQKILSLSRDFVLHPGSSYAQRFSSGDVRLDKIGEKEYQLSIVSLQPADQGEMYCEAVEWIQDPDKTWKDIAWKRSNRTSLTIRSLGRLPNPAARRVAGGGSTSRFFYFSAFAAVAHAGQPLKALVDWYNHGSKVATLDPYGALSFQIDYEEQFKKGNLLVKKQSNDKYILRIRQMELKDHGTYSCVVSEMEKAPTGSFTISKEVSSSAIDINVKPRESSLQLFLSINKEEITEGEALFLHCNNGHVAENSLSVKWWLIQKIGDPPVLIASMDPDGQLKIGASYVERNAHGELRAEKMEPSTFTLTIYHTSSTKDTGLYRCEVTEWSKGRSWKHAQEISAKVVSLRLNLTAVLNSRTPNVKLLEDFELFCKLSANSVINKTLVSISWQFKPNSGLGGYQQIVKVTARGTIEWGKAHPHFQKKTKITKSSSSSHLLIRGATWRDSGIYRCEIEVWRSSGPGRDLATLEAAAVVSSNPVEIKVTKPESKLVVHMDAKSLEISNKEDVAIDCNISRLTKGNSQLSVAWYFQPLFPVDSAPVMILKTNYSNILEYGEGFTSPHHKSRFHSKKVSSHIYQLLILSPGYDVQGKYYCGVDEWMLSMDGSWYKLGKTESAKTMIYIKPSENKLRIERTNHSIIATENEDVTLKCILQSLAAQSTSRFSISWFKVSEHTETLVKMKDNGVIEYGGNKKLIRRLRLHHPSVGNFHLAMQNVEMADAGLFYCHVEEWQAANCSGAQVHYASSQSGFSSLVVFPSAPTNSIQICSSRSLYHFILFYPPVLILILVAIFLGLHFKAKLMSKRKMNLEKKAAPGEELRALAPPDFKSSSHSSARVVEEETRSLRSVEMD</sequence>
<dbReference type="Gene3D" id="2.60.40.10">
    <property type="entry name" value="Immunoglobulins"/>
    <property type="match status" value="7"/>
</dbReference>
<dbReference type="InterPro" id="IPR007110">
    <property type="entry name" value="Ig-like_dom"/>
</dbReference>
<dbReference type="PANTHER" id="PTHR12207:SF32">
    <property type="entry name" value="IG-LIKE DOMAIN-CONTAINING PROTEIN"/>
    <property type="match status" value="1"/>
</dbReference>
<proteinExistence type="predicted"/>
<keyword evidence="5 10" id="KW-1133">Transmembrane helix</keyword>
<keyword evidence="2 10" id="KW-0812">Transmembrane</keyword>
<accession>A0A9Q1AYZ9</accession>
<dbReference type="PROSITE" id="PS50835">
    <property type="entry name" value="IG_LIKE"/>
    <property type="match status" value="7"/>
</dbReference>
<dbReference type="Pfam" id="PF07686">
    <property type="entry name" value="V-set"/>
    <property type="match status" value="1"/>
</dbReference>
<keyword evidence="13" id="KW-1185">Reference proteome</keyword>
<evidence type="ECO:0000256" key="7">
    <source>
        <dbReference type="ARBA" id="ARBA00023157"/>
    </source>
</evidence>
<organism evidence="12 13">
    <name type="scientific">Phrynocephalus forsythii</name>
    <dbReference type="NCBI Taxonomy" id="171643"/>
    <lineage>
        <taxon>Eukaryota</taxon>
        <taxon>Metazoa</taxon>
        <taxon>Chordata</taxon>
        <taxon>Craniata</taxon>
        <taxon>Vertebrata</taxon>
        <taxon>Euteleostomi</taxon>
        <taxon>Lepidosauria</taxon>
        <taxon>Squamata</taxon>
        <taxon>Bifurcata</taxon>
        <taxon>Unidentata</taxon>
        <taxon>Episquamata</taxon>
        <taxon>Toxicofera</taxon>
        <taxon>Iguania</taxon>
        <taxon>Acrodonta</taxon>
        <taxon>Agamidae</taxon>
        <taxon>Agaminae</taxon>
        <taxon>Phrynocephalus</taxon>
    </lineage>
</organism>
<comment type="caution">
    <text evidence="12">The sequence shown here is derived from an EMBL/GenBank/DDBJ whole genome shotgun (WGS) entry which is preliminary data.</text>
</comment>
<dbReference type="FunFam" id="2.60.40.10:FF:000191">
    <property type="entry name" value="Immunoglobulin superfamily member 3"/>
    <property type="match status" value="1"/>
</dbReference>
<feature type="domain" description="Ig-like" evidence="11">
    <location>
        <begin position="459"/>
        <end position="582"/>
    </location>
</feature>
<dbReference type="InterPro" id="IPR003599">
    <property type="entry name" value="Ig_sub"/>
</dbReference>
<dbReference type="SMART" id="SM00406">
    <property type="entry name" value="IGv"/>
    <property type="match status" value="5"/>
</dbReference>
<evidence type="ECO:0000256" key="3">
    <source>
        <dbReference type="ARBA" id="ARBA00022729"/>
    </source>
</evidence>
<dbReference type="OrthoDB" id="9890427at2759"/>
<feature type="domain" description="Ig-like" evidence="11">
    <location>
        <begin position="193"/>
        <end position="300"/>
    </location>
</feature>
<evidence type="ECO:0000256" key="2">
    <source>
        <dbReference type="ARBA" id="ARBA00022692"/>
    </source>
</evidence>
<comment type="subcellular location">
    <subcellularLocation>
        <location evidence="1">Membrane</location>
        <topology evidence="1">Single-pass type I membrane protein</topology>
    </subcellularLocation>
</comment>
<dbReference type="GO" id="GO:0016020">
    <property type="term" value="C:membrane"/>
    <property type="evidence" value="ECO:0007669"/>
    <property type="project" value="UniProtKB-SubCell"/>
</dbReference>
<feature type="domain" description="Ig-like" evidence="11">
    <location>
        <begin position="864"/>
        <end position="981"/>
    </location>
</feature>
<evidence type="ECO:0000256" key="6">
    <source>
        <dbReference type="ARBA" id="ARBA00023136"/>
    </source>
</evidence>
<keyword evidence="8" id="KW-0393">Immunoglobulin domain</keyword>
<evidence type="ECO:0000256" key="5">
    <source>
        <dbReference type="ARBA" id="ARBA00022989"/>
    </source>
</evidence>
<feature type="domain" description="Ig-like" evidence="11">
    <location>
        <begin position="69"/>
        <end position="190"/>
    </location>
</feature>
<feature type="compositionally biased region" description="Basic and acidic residues" evidence="9">
    <location>
        <begin position="1075"/>
        <end position="1089"/>
    </location>
</feature>
<keyword evidence="7" id="KW-1015">Disulfide bond</keyword>
<name>A0A9Q1AYZ9_9SAUR</name>
<dbReference type="AlphaFoldDB" id="A0A9Q1AYZ9"/>
<dbReference type="InterPro" id="IPR013106">
    <property type="entry name" value="Ig_V-set"/>
</dbReference>
<keyword evidence="4" id="KW-0677">Repeat</keyword>
<dbReference type="InterPro" id="IPR051102">
    <property type="entry name" value="IgSF_V-set/TM_domain"/>
</dbReference>
<gene>
    <name evidence="12" type="ORF">JRQ81_019932</name>
</gene>
<keyword evidence="6 10" id="KW-0472">Membrane</keyword>
<evidence type="ECO:0000313" key="13">
    <source>
        <dbReference type="Proteomes" id="UP001142489"/>
    </source>
</evidence>
<reference evidence="12" key="1">
    <citation type="journal article" date="2023" name="DNA Res.">
        <title>Chromosome-level genome assembly of Phrynocephalus forsythii using third-generation DNA sequencing and Hi-C analysis.</title>
        <authorList>
            <person name="Qi Y."/>
            <person name="Zhao W."/>
            <person name="Zhao Y."/>
            <person name="Niu C."/>
            <person name="Cao S."/>
            <person name="Zhang Y."/>
        </authorList>
    </citation>
    <scope>NUCLEOTIDE SEQUENCE</scope>
    <source>
        <tissue evidence="12">Muscle</tissue>
    </source>
</reference>
<dbReference type="InterPro" id="IPR013783">
    <property type="entry name" value="Ig-like_fold"/>
</dbReference>
<evidence type="ECO:0000256" key="10">
    <source>
        <dbReference type="SAM" id="Phobius"/>
    </source>
</evidence>
<feature type="transmembrane region" description="Helical" evidence="10">
    <location>
        <begin position="1011"/>
        <end position="1035"/>
    </location>
</feature>
<feature type="domain" description="Ig-like" evidence="11">
    <location>
        <begin position="333"/>
        <end position="449"/>
    </location>
</feature>
<dbReference type="SMART" id="SM00409">
    <property type="entry name" value="IG"/>
    <property type="match status" value="7"/>
</dbReference>
<evidence type="ECO:0000256" key="9">
    <source>
        <dbReference type="SAM" id="MobiDB-lite"/>
    </source>
</evidence>
<dbReference type="FunFam" id="2.60.40.10:FF:000491">
    <property type="entry name" value="Immunoglobulin superfamily, member 3"/>
    <property type="match status" value="1"/>
</dbReference>
<dbReference type="Proteomes" id="UP001142489">
    <property type="component" value="Unassembled WGS sequence"/>
</dbReference>
<evidence type="ECO:0000256" key="1">
    <source>
        <dbReference type="ARBA" id="ARBA00004479"/>
    </source>
</evidence>
<evidence type="ECO:0000259" key="11">
    <source>
        <dbReference type="PROSITE" id="PS50835"/>
    </source>
</evidence>
<feature type="domain" description="Ig-like" evidence="11">
    <location>
        <begin position="607"/>
        <end position="710"/>
    </location>
</feature>
<evidence type="ECO:0000256" key="4">
    <source>
        <dbReference type="ARBA" id="ARBA00022737"/>
    </source>
</evidence>
<evidence type="ECO:0000313" key="12">
    <source>
        <dbReference type="EMBL" id="KAJ7320421.1"/>
    </source>
</evidence>